<gene>
    <name evidence="4" type="primary">LOC108681408</name>
</gene>
<feature type="compositionally biased region" description="Low complexity" evidence="1">
    <location>
        <begin position="321"/>
        <end position="332"/>
    </location>
</feature>
<dbReference type="Gene3D" id="2.30.29.30">
    <property type="entry name" value="Pleckstrin-homology domain (PH domain)/Phosphotyrosine-binding domain (PTB)"/>
    <property type="match status" value="1"/>
</dbReference>
<name>A0A979FG72_HYAAZ</name>
<feature type="region of interest" description="Disordered" evidence="1">
    <location>
        <begin position="152"/>
        <end position="441"/>
    </location>
</feature>
<evidence type="ECO:0000313" key="3">
    <source>
        <dbReference type="Proteomes" id="UP000694843"/>
    </source>
</evidence>
<evidence type="ECO:0000259" key="2">
    <source>
        <dbReference type="PROSITE" id="PS50229"/>
    </source>
</evidence>
<feature type="compositionally biased region" description="Low complexity" evidence="1">
    <location>
        <begin position="350"/>
        <end position="364"/>
    </location>
</feature>
<feature type="domain" description="WH1" evidence="2">
    <location>
        <begin position="1"/>
        <end position="133"/>
    </location>
</feature>
<dbReference type="Proteomes" id="UP000694843">
    <property type="component" value="Unplaced"/>
</dbReference>
<dbReference type="GeneID" id="108681408"/>
<feature type="region of interest" description="Disordered" evidence="1">
    <location>
        <begin position="481"/>
        <end position="544"/>
    </location>
</feature>
<dbReference type="AlphaFoldDB" id="A0A979FG72"/>
<dbReference type="OrthoDB" id="10653543at2759"/>
<dbReference type="SUPFAM" id="SSF50729">
    <property type="entry name" value="PH domain-like"/>
    <property type="match status" value="1"/>
</dbReference>
<dbReference type="KEGG" id="hazt:108681408"/>
<dbReference type="InterPro" id="IPR000697">
    <property type="entry name" value="WH1/EVH1_dom"/>
</dbReference>
<dbReference type="RefSeq" id="XP_047735718.1">
    <property type="nucleotide sequence ID" value="XM_047879762.1"/>
</dbReference>
<keyword evidence="3" id="KW-1185">Reference proteome</keyword>
<dbReference type="PROSITE" id="PS50229">
    <property type="entry name" value="WH1"/>
    <property type="match status" value="1"/>
</dbReference>
<sequence length="584" mass="64176">MMDEILPLKMKGDDRSVLERETGPSSKVLVTGWADMALSHASYPFVHKCHGLAIFLKDSLRRGYYVMMIDFLQGRKVVDIKVNPALSYERNELHPTAHTIVEQESEDAVGFVFKDSLKANMFYDAVTEKIKHLRTKRETKIGAMGTRPVAGSDFTVARTPAPTLAETPVKSPKKIRTSKNKLEALPDLPPPNPAELGPVEGETVLSNGNKLFKRLPKKPKQQPNGRPSGLPLNKPNIDDDPEKFRDSPVQPKLPTKPTLKNCNIGQGITLAPSSLPFNSRSHSQSSSSPSSPPIDELNSRNLPPKPAVNRNKKPNIRQSGTPPSTVVSPTSPMGFDPSQILEFKKFPKKSFTNASHSSNSPSASQEMTSGNTSNNDLFMKNVRIRRSASTKEDTNITKLKVQPTAYGKTSPKHQNNTITDANNLRACDSPPPPPIPSQIDHLPLKNLSIHADSFAGSENENFPPPPPLSELREEFNAQYPMNASQLNWNANSNPNSSPEGQPKSAPFTQCSDPRGGLLAALQSNNPTGRLRKVSAPVQSELQKESLRTNNMMDILKQSLDARRGAIDNIYKTTPEDDSEDDWSG</sequence>
<feature type="compositionally biased region" description="Low complexity" evidence="1">
    <location>
        <begin position="484"/>
        <end position="497"/>
    </location>
</feature>
<feature type="compositionally biased region" description="Polar residues" evidence="1">
    <location>
        <begin position="365"/>
        <end position="376"/>
    </location>
</feature>
<organism evidence="3 4">
    <name type="scientific">Hyalella azteca</name>
    <name type="common">Amphipod</name>
    <dbReference type="NCBI Taxonomy" id="294128"/>
    <lineage>
        <taxon>Eukaryota</taxon>
        <taxon>Metazoa</taxon>
        <taxon>Ecdysozoa</taxon>
        <taxon>Arthropoda</taxon>
        <taxon>Crustacea</taxon>
        <taxon>Multicrustacea</taxon>
        <taxon>Malacostraca</taxon>
        <taxon>Eumalacostraca</taxon>
        <taxon>Peracarida</taxon>
        <taxon>Amphipoda</taxon>
        <taxon>Senticaudata</taxon>
        <taxon>Talitrida</taxon>
        <taxon>Talitroidea</taxon>
        <taxon>Hyalellidae</taxon>
        <taxon>Hyalella</taxon>
    </lineage>
</organism>
<feature type="compositionally biased region" description="Low complexity" evidence="1">
    <location>
        <begin position="279"/>
        <end position="289"/>
    </location>
</feature>
<dbReference type="InterPro" id="IPR011993">
    <property type="entry name" value="PH-like_dom_sf"/>
</dbReference>
<feature type="compositionally biased region" description="Basic residues" evidence="1">
    <location>
        <begin position="211"/>
        <end position="220"/>
    </location>
</feature>
<evidence type="ECO:0000256" key="1">
    <source>
        <dbReference type="SAM" id="MobiDB-lite"/>
    </source>
</evidence>
<protein>
    <submittedName>
        <fullName evidence="4">Proline-rich protein LAS17</fullName>
    </submittedName>
</protein>
<feature type="compositionally biased region" description="Polar residues" evidence="1">
    <location>
        <begin position="258"/>
        <end position="278"/>
    </location>
</feature>
<evidence type="ECO:0000313" key="4">
    <source>
        <dbReference type="RefSeq" id="XP_047735718.1"/>
    </source>
</evidence>
<reference evidence="4" key="1">
    <citation type="submission" date="2025-08" db="UniProtKB">
        <authorList>
            <consortium name="RefSeq"/>
        </authorList>
    </citation>
    <scope>IDENTIFICATION</scope>
    <source>
        <tissue evidence="4">Whole organism</tissue>
    </source>
</reference>
<proteinExistence type="predicted"/>
<feature type="compositionally biased region" description="Polar residues" evidence="1">
    <location>
        <begin position="412"/>
        <end position="422"/>
    </location>
</feature>
<accession>A0A979FG72</accession>